<comment type="caution">
    <text evidence="1">The sequence shown here is derived from an EMBL/GenBank/DDBJ whole genome shotgun (WGS) entry which is preliminary data.</text>
</comment>
<organism evidence="1 2">
    <name type="scientific">Allacma fusca</name>
    <dbReference type="NCBI Taxonomy" id="39272"/>
    <lineage>
        <taxon>Eukaryota</taxon>
        <taxon>Metazoa</taxon>
        <taxon>Ecdysozoa</taxon>
        <taxon>Arthropoda</taxon>
        <taxon>Hexapoda</taxon>
        <taxon>Collembola</taxon>
        <taxon>Symphypleona</taxon>
        <taxon>Sminthuridae</taxon>
        <taxon>Allacma</taxon>
    </lineage>
</organism>
<proteinExistence type="predicted"/>
<keyword evidence="2" id="KW-1185">Reference proteome</keyword>
<dbReference type="Proteomes" id="UP000708208">
    <property type="component" value="Unassembled WGS sequence"/>
</dbReference>
<accession>A0A8J2PMI0</accession>
<sequence length="89" mass="10147">MFCRPSNAGKTANFCKFTKQEFDDCLESKTTILKSLIRDGPDAPKMILDRADLMCRLIASSRFDPDTEFSKPDCDFELVFNNIIPRFAS</sequence>
<feature type="non-terminal residue" evidence="1">
    <location>
        <position position="1"/>
    </location>
</feature>
<reference evidence="1" key="1">
    <citation type="submission" date="2021-06" db="EMBL/GenBank/DDBJ databases">
        <authorList>
            <person name="Hodson N. C."/>
            <person name="Mongue J. A."/>
            <person name="Jaron S. K."/>
        </authorList>
    </citation>
    <scope>NUCLEOTIDE SEQUENCE</scope>
</reference>
<dbReference type="AlphaFoldDB" id="A0A8J2PMI0"/>
<name>A0A8J2PMI0_9HEXA</name>
<gene>
    <name evidence="1" type="ORF">AFUS01_LOCUS38950</name>
</gene>
<dbReference type="EMBL" id="CAJVCH010549991">
    <property type="protein sequence ID" value="CAG7829065.1"/>
    <property type="molecule type" value="Genomic_DNA"/>
</dbReference>
<evidence type="ECO:0000313" key="1">
    <source>
        <dbReference type="EMBL" id="CAG7829065.1"/>
    </source>
</evidence>
<evidence type="ECO:0000313" key="2">
    <source>
        <dbReference type="Proteomes" id="UP000708208"/>
    </source>
</evidence>
<protein>
    <submittedName>
        <fullName evidence="1">Uncharacterized protein</fullName>
    </submittedName>
</protein>